<dbReference type="Gene3D" id="3.40.190.10">
    <property type="entry name" value="Periplasmic binding protein-like II"/>
    <property type="match status" value="2"/>
</dbReference>
<feature type="chain" id="PRO_5047251448" evidence="2">
    <location>
        <begin position="20"/>
        <end position="282"/>
    </location>
</feature>
<protein>
    <submittedName>
        <fullName evidence="4">Polar amino acid transport system substrate-binding protein</fullName>
    </submittedName>
</protein>
<reference evidence="4 5" key="1">
    <citation type="submission" date="2021-03" db="EMBL/GenBank/DDBJ databases">
        <title>Genomic Encyclopedia of Type Strains, Phase IV (KMG-IV): sequencing the most valuable type-strain genomes for metagenomic binning, comparative biology and taxonomic classification.</title>
        <authorList>
            <person name="Goeker M."/>
        </authorList>
    </citation>
    <scope>NUCLEOTIDE SEQUENCE [LARGE SCALE GENOMIC DNA]</scope>
    <source>
        <strain evidence="4 5">DSM 101953</strain>
    </source>
</reference>
<gene>
    <name evidence="4" type="ORF">J2Z70_004932</name>
</gene>
<dbReference type="InterPro" id="IPR001638">
    <property type="entry name" value="Solute-binding_3/MltF_N"/>
</dbReference>
<evidence type="ECO:0000256" key="2">
    <source>
        <dbReference type="SAM" id="SignalP"/>
    </source>
</evidence>
<sequence>MKKKFVPGVLIMLLGLVIAGCGNGNKNNAGSAETNGAGAGTKTIIAATSGVSNPFSYEKDGQLTGYDVEVMKAIFKDLPEYKLEVQAIEFEGILTGLDNGRFQLGANNFSSNPERRSKYNFSLPIIENANVFVVRKDDNTLKAVEDLKGYKAVTEVGNSGATLLENYNEANPDAKAEIMYTDENFVKQFEGIEAGKYDVRIISRVSAEKAIKEHGFTNLKVVAFSTENSDPGSYILLSKSADSSLLDTVNKRIKEIYADGTLLKISQEQLGGDYLPKKELME</sequence>
<dbReference type="RefSeq" id="WP_209877448.1">
    <property type="nucleotide sequence ID" value="NZ_JAGGLV010000020.1"/>
</dbReference>
<comment type="caution">
    <text evidence="4">The sequence shown here is derived from an EMBL/GenBank/DDBJ whole genome shotgun (WGS) entry which is preliminary data.</text>
</comment>
<dbReference type="EMBL" id="JAGGLV010000020">
    <property type="protein sequence ID" value="MBP2114748.1"/>
    <property type="molecule type" value="Genomic_DNA"/>
</dbReference>
<name>A0ABS4NXH2_9BACL</name>
<evidence type="ECO:0000259" key="3">
    <source>
        <dbReference type="SMART" id="SM00062"/>
    </source>
</evidence>
<evidence type="ECO:0000313" key="4">
    <source>
        <dbReference type="EMBL" id="MBP2114748.1"/>
    </source>
</evidence>
<evidence type="ECO:0000313" key="5">
    <source>
        <dbReference type="Proteomes" id="UP000773462"/>
    </source>
</evidence>
<keyword evidence="1 2" id="KW-0732">Signal</keyword>
<dbReference type="SMART" id="SM00062">
    <property type="entry name" value="PBPb"/>
    <property type="match status" value="1"/>
</dbReference>
<dbReference type="Pfam" id="PF00497">
    <property type="entry name" value="SBP_bac_3"/>
    <property type="match status" value="1"/>
</dbReference>
<evidence type="ECO:0000256" key="1">
    <source>
        <dbReference type="ARBA" id="ARBA00022729"/>
    </source>
</evidence>
<dbReference type="PROSITE" id="PS51257">
    <property type="entry name" value="PROKAR_LIPOPROTEIN"/>
    <property type="match status" value="1"/>
</dbReference>
<feature type="domain" description="Solute-binding protein family 3/N-terminal" evidence="3">
    <location>
        <begin position="43"/>
        <end position="273"/>
    </location>
</feature>
<organism evidence="4 5">
    <name type="scientific">Paenibacillus silagei</name>
    <dbReference type="NCBI Taxonomy" id="1670801"/>
    <lineage>
        <taxon>Bacteria</taxon>
        <taxon>Bacillati</taxon>
        <taxon>Bacillota</taxon>
        <taxon>Bacilli</taxon>
        <taxon>Bacillales</taxon>
        <taxon>Paenibacillaceae</taxon>
        <taxon>Paenibacillus</taxon>
    </lineage>
</organism>
<dbReference type="Proteomes" id="UP000773462">
    <property type="component" value="Unassembled WGS sequence"/>
</dbReference>
<feature type="signal peptide" evidence="2">
    <location>
        <begin position="1"/>
        <end position="19"/>
    </location>
</feature>
<dbReference type="PANTHER" id="PTHR35936:SF19">
    <property type="entry name" value="AMINO-ACID-BINDING PROTEIN YXEM-RELATED"/>
    <property type="match status" value="1"/>
</dbReference>
<accession>A0ABS4NXH2</accession>
<keyword evidence="5" id="KW-1185">Reference proteome</keyword>
<proteinExistence type="predicted"/>
<dbReference type="SUPFAM" id="SSF53850">
    <property type="entry name" value="Periplasmic binding protein-like II"/>
    <property type="match status" value="1"/>
</dbReference>
<dbReference type="PANTHER" id="PTHR35936">
    <property type="entry name" value="MEMBRANE-BOUND LYTIC MUREIN TRANSGLYCOSYLASE F"/>
    <property type="match status" value="1"/>
</dbReference>